<feature type="chain" id="PRO_5032616361" evidence="1">
    <location>
        <begin position="25"/>
        <end position="429"/>
    </location>
</feature>
<dbReference type="RefSeq" id="WP_161097869.1">
    <property type="nucleotide sequence ID" value="NZ_WWCW01000057.1"/>
</dbReference>
<dbReference type="PANTHER" id="PTHR43135:SF3">
    <property type="entry name" value="ALPHA-D-RIBOSE 1-METHYLPHOSPHONATE 5-TRIPHOSPHATE DIPHOSPHATASE"/>
    <property type="match status" value="1"/>
</dbReference>
<evidence type="ECO:0000313" key="4">
    <source>
        <dbReference type="Proteomes" id="UP000470302"/>
    </source>
</evidence>
<feature type="domain" description="Amidohydrolase-related" evidence="2">
    <location>
        <begin position="82"/>
        <end position="426"/>
    </location>
</feature>
<feature type="signal peptide" evidence="1">
    <location>
        <begin position="1"/>
        <end position="24"/>
    </location>
</feature>
<accession>A0A845G6V3</accession>
<dbReference type="Gene3D" id="3.20.20.140">
    <property type="entry name" value="Metal-dependent hydrolases"/>
    <property type="match status" value="1"/>
</dbReference>
<evidence type="ECO:0000256" key="1">
    <source>
        <dbReference type="SAM" id="SignalP"/>
    </source>
</evidence>
<dbReference type="GO" id="GO:0016810">
    <property type="term" value="F:hydrolase activity, acting on carbon-nitrogen (but not peptide) bonds"/>
    <property type="evidence" value="ECO:0007669"/>
    <property type="project" value="InterPro"/>
</dbReference>
<organism evidence="3 4">
    <name type="scientific">Duganella vulcania</name>
    <dbReference type="NCBI Taxonomy" id="2692166"/>
    <lineage>
        <taxon>Bacteria</taxon>
        <taxon>Pseudomonadati</taxon>
        <taxon>Pseudomonadota</taxon>
        <taxon>Betaproteobacteria</taxon>
        <taxon>Burkholderiales</taxon>
        <taxon>Oxalobacteraceae</taxon>
        <taxon>Telluria group</taxon>
        <taxon>Duganella</taxon>
    </lineage>
</organism>
<dbReference type="InterPro" id="IPR057744">
    <property type="entry name" value="OTAase-like"/>
</dbReference>
<dbReference type="InterPro" id="IPR006680">
    <property type="entry name" value="Amidohydro-rel"/>
</dbReference>
<protein>
    <submittedName>
        <fullName evidence="3">Amidohydrolase family protein</fullName>
    </submittedName>
</protein>
<comment type="caution">
    <text evidence="3">The sequence shown here is derived from an EMBL/GenBank/DDBJ whole genome shotgun (WGS) entry which is preliminary data.</text>
</comment>
<gene>
    <name evidence="3" type="ORF">GTP91_17000</name>
</gene>
<dbReference type="Proteomes" id="UP000470302">
    <property type="component" value="Unassembled WGS sequence"/>
</dbReference>
<dbReference type="InterPro" id="IPR051781">
    <property type="entry name" value="Metallo-dep_Hydrolase"/>
</dbReference>
<proteinExistence type="predicted"/>
<keyword evidence="3" id="KW-0378">Hydrolase</keyword>
<dbReference type="SUPFAM" id="SSF51556">
    <property type="entry name" value="Metallo-dependent hydrolases"/>
    <property type="match status" value="1"/>
</dbReference>
<dbReference type="InterPro" id="IPR011059">
    <property type="entry name" value="Metal-dep_hydrolase_composite"/>
</dbReference>
<evidence type="ECO:0000259" key="2">
    <source>
        <dbReference type="Pfam" id="PF01979"/>
    </source>
</evidence>
<dbReference type="SUPFAM" id="SSF51338">
    <property type="entry name" value="Composite domain of metallo-dependent hydrolases"/>
    <property type="match status" value="1"/>
</dbReference>
<dbReference type="AlphaFoldDB" id="A0A845G6V3"/>
<dbReference type="PANTHER" id="PTHR43135">
    <property type="entry name" value="ALPHA-D-RIBOSE 1-METHYLPHOSPHONATE 5-TRIPHOSPHATE DIPHOSPHATASE"/>
    <property type="match status" value="1"/>
</dbReference>
<reference evidence="3 4" key="1">
    <citation type="submission" date="2020-01" db="EMBL/GenBank/DDBJ databases">
        <title>Novel species isolated from a subtropical stream in China.</title>
        <authorList>
            <person name="Lu H."/>
        </authorList>
    </citation>
    <scope>NUCLEOTIDE SEQUENCE [LARGE SCALE GENOMIC DNA]</scope>
    <source>
        <strain evidence="3 4">FT82W</strain>
    </source>
</reference>
<dbReference type="Pfam" id="PF01979">
    <property type="entry name" value="Amidohydro_1"/>
    <property type="match status" value="1"/>
</dbReference>
<evidence type="ECO:0000313" key="3">
    <source>
        <dbReference type="EMBL" id="MYM88866.1"/>
    </source>
</evidence>
<dbReference type="Gene3D" id="2.30.40.10">
    <property type="entry name" value="Urease, subunit C, domain 1"/>
    <property type="match status" value="1"/>
</dbReference>
<keyword evidence="1" id="KW-0732">Signal</keyword>
<name>A0A845G6V3_9BURK</name>
<sequence length="429" mass="45010">MKFKHLLISAAVLGGLGAAAPSFADAGKVVAIRAGRLVDVVAGTVLKDQTIVITGERITSVGPSASAKVPAGAQLIDLSSQTVLPGLIDMHTHLTGDPYLGGYNALGVSDTRAALYGVRAARKTLEAGFTTVRNVGAGGFGDVALRDAINDGDFIGPRMRTAGYAIGIQGGHCDENLLPPDMKFTSRGVADGPWEARAKVREMAKYGADVIKICASGGVLSKGDEPGAQQYTLEEMQAIVGEAHKLGRRVAAHAHGASSIRDAILAGVDSIEHASLIDDEGIKLAREKGTYLVMDIYNDDFILQEGEKAGMLPESIAKEKVVGQIQRDNFRKALNGGAKMAFGTDSGVYPHGDNAKQFAYMIKYGMTSMQAIQAATINAADLLGWKDRVGSLAAGKFADIIAVKGDPVENAAELTKVTFVMKGGEVIRK</sequence>
<dbReference type="EMBL" id="WWCW01000057">
    <property type="protein sequence ID" value="MYM88866.1"/>
    <property type="molecule type" value="Genomic_DNA"/>
</dbReference>
<dbReference type="InterPro" id="IPR032466">
    <property type="entry name" value="Metal_Hydrolase"/>
</dbReference>
<dbReference type="CDD" id="cd01299">
    <property type="entry name" value="Met_dep_hydrolase_A"/>
    <property type="match status" value="1"/>
</dbReference>